<dbReference type="PANTHER" id="PTHR45835">
    <property type="entry name" value="YALI0A06105P"/>
    <property type="match status" value="1"/>
</dbReference>
<dbReference type="SUPFAM" id="SSF53098">
    <property type="entry name" value="Ribonuclease H-like"/>
    <property type="match status" value="1"/>
</dbReference>
<dbReference type="InterPro" id="IPR036397">
    <property type="entry name" value="RNaseH_sf"/>
</dbReference>
<dbReference type="InterPro" id="IPR000953">
    <property type="entry name" value="Chromo/chromo_shadow_dom"/>
</dbReference>
<dbReference type="GO" id="GO:0003676">
    <property type="term" value="F:nucleic acid binding"/>
    <property type="evidence" value="ECO:0007669"/>
    <property type="project" value="InterPro"/>
</dbReference>
<name>A0A5B6VZU8_9ROSI</name>
<dbReference type="AlphaFoldDB" id="A0A5B6VZU8"/>
<gene>
    <name evidence="3" type="ORF">EPI10_024882</name>
</gene>
<dbReference type="InterPro" id="IPR001584">
    <property type="entry name" value="Integrase_cat-core"/>
</dbReference>
<dbReference type="Gene3D" id="2.40.50.40">
    <property type="match status" value="1"/>
</dbReference>
<dbReference type="InterPro" id="IPR012337">
    <property type="entry name" value="RNaseH-like_sf"/>
</dbReference>
<keyword evidence="3" id="KW-0808">Transferase</keyword>
<proteinExistence type="predicted"/>
<keyword evidence="4" id="KW-1185">Reference proteome</keyword>
<dbReference type="EMBL" id="SMMG02000005">
    <property type="protein sequence ID" value="KAA3474613.1"/>
    <property type="molecule type" value="Genomic_DNA"/>
</dbReference>
<dbReference type="GO" id="GO:0003964">
    <property type="term" value="F:RNA-directed DNA polymerase activity"/>
    <property type="evidence" value="ECO:0007669"/>
    <property type="project" value="UniProtKB-KW"/>
</dbReference>
<dbReference type="PANTHER" id="PTHR45835:SF104">
    <property type="entry name" value="PROTEIN NYNRIN-LIKE"/>
    <property type="match status" value="1"/>
</dbReference>
<keyword evidence="3" id="KW-0548">Nucleotidyltransferase</keyword>
<dbReference type="PROSITE" id="PS50013">
    <property type="entry name" value="CHROMO_2"/>
    <property type="match status" value="1"/>
</dbReference>
<dbReference type="InterPro" id="IPR016197">
    <property type="entry name" value="Chromo-like_dom_sf"/>
</dbReference>
<dbReference type="Proteomes" id="UP000325315">
    <property type="component" value="Unassembled WGS sequence"/>
</dbReference>
<dbReference type="Gene3D" id="3.30.420.10">
    <property type="entry name" value="Ribonuclease H-like superfamily/Ribonuclease H"/>
    <property type="match status" value="1"/>
</dbReference>
<evidence type="ECO:0000313" key="4">
    <source>
        <dbReference type="Proteomes" id="UP000325315"/>
    </source>
</evidence>
<evidence type="ECO:0000259" key="1">
    <source>
        <dbReference type="PROSITE" id="PS50013"/>
    </source>
</evidence>
<comment type="caution">
    <text evidence="3">The sequence shown here is derived from an EMBL/GenBank/DDBJ whole genome shotgun (WGS) entry which is preliminary data.</text>
</comment>
<dbReference type="SUPFAM" id="SSF54160">
    <property type="entry name" value="Chromo domain-like"/>
    <property type="match status" value="1"/>
</dbReference>
<reference evidence="4" key="1">
    <citation type="journal article" date="2019" name="Plant Biotechnol. J.">
        <title>Genome sequencing of the Australian wild diploid species Gossypium australe highlights disease resistance and delayed gland morphogenesis.</title>
        <authorList>
            <person name="Cai Y."/>
            <person name="Cai X."/>
            <person name="Wang Q."/>
            <person name="Wang P."/>
            <person name="Zhang Y."/>
            <person name="Cai C."/>
            <person name="Xu Y."/>
            <person name="Wang K."/>
            <person name="Zhou Z."/>
            <person name="Wang C."/>
            <person name="Geng S."/>
            <person name="Li B."/>
            <person name="Dong Q."/>
            <person name="Hou Y."/>
            <person name="Wang H."/>
            <person name="Ai P."/>
            <person name="Liu Z."/>
            <person name="Yi F."/>
            <person name="Sun M."/>
            <person name="An G."/>
            <person name="Cheng J."/>
            <person name="Zhang Y."/>
            <person name="Shi Q."/>
            <person name="Xie Y."/>
            <person name="Shi X."/>
            <person name="Chang Y."/>
            <person name="Huang F."/>
            <person name="Chen Y."/>
            <person name="Hong S."/>
            <person name="Mi L."/>
            <person name="Sun Q."/>
            <person name="Zhang L."/>
            <person name="Zhou B."/>
            <person name="Peng R."/>
            <person name="Zhang X."/>
            <person name="Liu F."/>
        </authorList>
    </citation>
    <scope>NUCLEOTIDE SEQUENCE [LARGE SCALE GENOMIC DNA]</scope>
    <source>
        <strain evidence="4">cv. PA1801</strain>
    </source>
</reference>
<protein>
    <submittedName>
        <fullName evidence="3">Reverse transcriptase</fullName>
    </submittedName>
</protein>
<dbReference type="OrthoDB" id="5554229at2759"/>
<dbReference type="PROSITE" id="PS50994">
    <property type="entry name" value="INTEGRASE"/>
    <property type="match status" value="1"/>
</dbReference>
<keyword evidence="3" id="KW-0695">RNA-directed DNA polymerase</keyword>
<feature type="domain" description="Chromo" evidence="1">
    <location>
        <begin position="250"/>
        <end position="300"/>
    </location>
</feature>
<evidence type="ECO:0000313" key="3">
    <source>
        <dbReference type="EMBL" id="KAA3474613.1"/>
    </source>
</evidence>
<feature type="domain" description="Integrase catalytic" evidence="2">
    <location>
        <begin position="12"/>
        <end position="181"/>
    </location>
</feature>
<sequence>MDSGIHAHLELLQPLPLPSRAWSKITMNFIEGLPSSKGKYTILVVVDHLTKYGHFLALAHPYTTASVATTLLDNVYKLHGLLDAIISNRDRVFTSSFWQECFEGWEPKSNCRMPTAYHPESDSQSEVLNRCLEGYLQWWYNSTFHFAVQTTPYEALYNQPPPQHLPYLVGSSKVDNVDHSLQHREAVRQLLKYHLQRTQDRIKHYADKKRRDRSFSIHPTFHVSQLKCHVGSKPSASTLPLTGPKEMLLKELARILDKRIYKRGHHAVTEVLVEWANYFPDDETWEVFSDFQQLNPSFDP</sequence>
<accession>A0A5B6VZU8</accession>
<organism evidence="3 4">
    <name type="scientific">Gossypium australe</name>
    <dbReference type="NCBI Taxonomy" id="47621"/>
    <lineage>
        <taxon>Eukaryota</taxon>
        <taxon>Viridiplantae</taxon>
        <taxon>Streptophyta</taxon>
        <taxon>Embryophyta</taxon>
        <taxon>Tracheophyta</taxon>
        <taxon>Spermatophyta</taxon>
        <taxon>Magnoliopsida</taxon>
        <taxon>eudicotyledons</taxon>
        <taxon>Gunneridae</taxon>
        <taxon>Pentapetalae</taxon>
        <taxon>rosids</taxon>
        <taxon>malvids</taxon>
        <taxon>Malvales</taxon>
        <taxon>Malvaceae</taxon>
        <taxon>Malvoideae</taxon>
        <taxon>Gossypium</taxon>
    </lineage>
</organism>
<dbReference type="InterPro" id="IPR023780">
    <property type="entry name" value="Chromo_domain"/>
</dbReference>
<dbReference type="GO" id="GO:0015074">
    <property type="term" value="P:DNA integration"/>
    <property type="evidence" value="ECO:0007669"/>
    <property type="project" value="InterPro"/>
</dbReference>
<dbReference type="Pfam" id="PF00385">
    <property type="entry name" value="Chromo"/>
    <property type="match status" value="1"/>
</dbReference>
<evidence type="ECO:0000259" key="2">
    <source>
        <dbReference type="PROSITE" id="PS50994"/>
    </source>
</evidence>